<dbReference type="Pfam" id="PF05699">
    <property type="entry name" value="Dimer_Tnp_hAT"/>
    <property type="match status" value="1"/>
</dbReference>
<organism evidence="2 3">
    <name type="scientific">Dipteronia sinensis</name>
    <dbReference type="NCBI Taxonomy" id="43782"/>
    <lineage>
        <taxon>Eukaryota</taxon>
        <taxon>Viridiplantae</taxon>
        <taxon>Streptophyta</taxon>
        <taxon>Embryophyta</taxon>
        <taxon>Tracheophyta</taxon>
        <taxon>Spermatophyta</taxon>
        <taxon>Magnoliopsida</taxon>
        <taxon>eudicotyledons</taxon>
        <taxon>Gunneridae</taxon>
        <taxon>Pentapetalae</taxon>
        <taxon>rosids</taxon>
        <taxon>malvids</taxon>
        <taxon>Sapindales</taxon>
        <taxon>Sapindaceae</taxon>
        <taxon>Hippocastanoideae</taxon>
        <taxon>Acereae</taxon>
        <taxon>Dipteronia</taxon>
    </lineage>
</organism>
<feature type="domain" description="HAT C-terminal dimerisation" evidence="1">
    <location>
        <begin position="3"/>
        <end position="59"/>
    </location>
</feature>
<dbReference type="SUPFAM" id="SSF53098">
    <property type="entry name" value="Ribonuclease H-like"/>
    <property type="match status" value="1"/>
</dbReference>
<reference evidence="2" key="1">
    <citation type="journal article" date="2023" name="Plant J.">
        <title>Genome sequences and population genomics provide insights into the demographic history, inbreeding, and mutation load of two 'living fossil' tree species of Dipteronia.</title>
        <authorList>
            <person name="Feng Y."/>
            <person name="Comes H.P."/>
            <person name="Chen J."/>
            <person name="Zhu S."/>
            <person name="Lu R."/>
            <person name="Zhang X."/>
            <person name="Li P."/>
            <person name="Qiu J."/>
            <person name="Olsen K.M."/>
            <person name="Qiu Y."/>
        </authorList>
    </citation>
    <scope>NUCLEOTIDE SEQUENCE</scope>
    <source>
        <strain evidence="2">NBL</strain>
    </source>
</reference>
<name>A0AAE0EG47_9ROSI</name>
<gene>
    <name evidence="2" type="ORF">Dsin_006686</name>
</gene>
<dbReference type="Proteomes" id="UP001281410">
    <property type="component" value="Unassembled WGS sequence"/>
</dbReference>
<proteinExistence type="predicted"/>
<keyword evidence="3" id="KW-1185">Reference proteome</keyword>
<dbReference type="GO" id="GO:0046983">
    <property type="term" value="F:protein dimerization activity"/>
    <property type="evidence" value="ECO:0007669"/>
    <property type="project" value="InterPro"/>
</dbReference>
<evidence type="ECO:0000313" key="3">
    <source>
        <dbReference type="Proteomes" id="UP001281410"/>
    </source>
</evidence>
<dbReference type="EMBL" id="JANJYJ010000002">
    <property type="protein sequence ID" value="KAK3226824.1"/>
    <property type="molecule type" value="Genomic_DNA"/>
</dbReference>
<comment type="caution">
    <text evidence="2">The sequence shown here is derived from an EMBL/GenBank/DDBJ whole genome shotgun (WGS) entry which is preliminary data.</text>
</comment>
<dbReference type="InterPro" id="IPR012337">
    <property type="entry name" value="RNaseH-like_sf"/>
</dbReference>
<evidence type="ECO:0000313" key="2">
    <source>
        <dbReference type="EMBL" id="KAK3226824.1"/>
    </source>
</evidence>
<sequence>MYGNCSPSLRAIAVRILSQTSSSSACERNWSTFALIHRKQRNLLAYSKLQQLVYCYYNMKLKLRDIVAEKDKVDETNFMDLLQVAAEAVDDDEGNPDPQIASYARDIGINVEQVIRE</sequence>
<accession>A0AAE0EG47</accession>
<evidence type="ECO:0000259" key="1">
    <source>
        <dbReference type="Pfam" id="PF05699"/>
    </source>
</evidence>
<dbReference type="AlphaFoldDB" id="A0AAE0EG47"/>
<protein>
    <recommendedName>
        <fullName evidence="1">HAT C-terminal dimerisation domain-containing protein</fullName>
    </recommendedName>
</protein>
<dbReference type="InterPro" id="IPR008906">
    <property type="entry name" value="HATC_C_dom"/>
</dbReference>